<dbReference type="EMBL" id="PNBX01000039">
    <property type="protein sequence ID" value="TMO68350.1"/>
    <property type="molecule type" value="Genomic_DNA"/>
</dbReference>
<dbReference type="OrthoDB" id="5905880at2"/>
<proteinExistence type="predicted"/>
<dbReference type="AlphaFoldDB" id="A0A5S3V8Z1"/>
<organism evidence="2 5">
    <name type="scientific">Pseudoalteromonas aurantia</name>
    <dbReference type="NCBI Taxonomy" id="43654"/>
    <lineage>
        <taxon>Bacteria</taxon>
        <taxon>Pseudomonadati</taxon>
        <taxon>Pseudomonadota</taxon>
        <taxon>Gammaproteobacteria</taxon>
        <taxon>Alteromonadales</taxon>
        <taxon>Pseudoalteromonadaceae</taxon>
        <taxon>Pseudoalteromonas</taxon>
    </lineage>
</organism>
<dbReference type="Proteomes" id="UP000307217">
    <property type="component" value="Unassembled WGS sequence"/>
</dbReference>
<dbReference type="Proteomes" id="UP000307164">
    <property type="component" value="Unassembled WGS sequence"/>
</dbReference>
<reference evidence="4 5" key="2">
    <citation type="submission" date="2019-06" db="EMBL/GenBank/DDBJ databases">
        <title>Co-occurence of chitin degradation, pigmentation and bioactivity in marine Pseudoalteromonas.</title>
        <authorList>
            <person name="Sonnenschein E.C."/>
            <person name="Bech P.K."/>
        </authorList>
    </citation>
    <scope>NUCLEOTIDE SEQUENCE [LARGE SCALE GENOMIC DNA]</scope>
    <source>
        <strain evidence="5">S3790</strain>
        <strain evidence="3 4">S3895</strain>
    </source>
</reference>
<feature type="transmembrane region" description="Helical" evidence="1">
    <location>
        <begin position="90"/>
        <end position="110"/>
    </location>
</feature>
<reference evidence="2" key="3">
    <citation type="submission" date="2019-09" db="EMBL/GenBank/DDBJ databases">
        <title>Co-occurence of chitin degradation, pigmentation and bioactivity in marine Pseudoalteromonas.</title>
        <authorList>
            <person name="Sonnenschein E.C."/>
            <person name="Bech P.K."/>
        </authorList>
    </citation>
    <scope>NUCLEOTIDE SEQUENCE</scope>
    <source>
        <strain evidence="2">S3790</strain>
    </source>
</reference>
<accession>A0A5S3V8Z1</accession>
<protein>
    <recommendedName>
        <fullName evidence="6">NAD/FAD-utilizing enzyme</fullName>
    </recommendedName>
</protein>
<evidence type="ECO:0000313" key="4">
    <source>
        <dbReference type="Proteomes" id="UP000307164"/>
    </source>
</evidence>
<evidence type="ECO:0000313" key="3">
    <source>
        <dbReference type="EMBL" id="TMO76831.1"/>
    </source>
</evidence>
<sequence length="171" mass="18808">MKRLFYATNNLDDAESISDEVHKLGIDDHHFYVLSRDENGIKSHHLHGSSNIDKTDIIAAKKRAKMMASGALAIMIAAVALSTNAFNSQLLWAIFAAICAYVVISFILLITGGSFDGYFKSLINERLDSGEVIIIIDVEKAQSKKVERQLDTHDKAQFLADSSNLASPIPD</sequence>
<keyword evidence="1" id="KW-1133">Transmembrane helix</keyword>
<keyword evidence="4" id="KW-1185">Reference proteome</keyword>
<evidence type="ECO:0000256" key="1">
    <source>
        <dbReference type="SAM" id="Phobius"/>
    </source>
</evidence>
<feature type="transmembrane region" description="Helical" evidence="1">
    <location>
        <begin position="66"/>
        <end position="84"/>
    </location>
</feature>
<evidence type="ECO:0008006" key="6">
    <source>
        <dbReference type="Google" id="ProtNLM"/>
    </source>
</evidence>
<dbReference type="EMBL" id="PNBW01000024">
    <property type="protein sequence ID" value="TMO76831.1"/>
    <property type="molecule type" value="Genomic_DNA"/>
</dbReference>
<keyword evidence="1" id="KW-0472">Membrane</keyword>
<comment type="caution">
    <text evidence="2">The sequence shown here is derived from an EMBL/GenBank/DDBJ whole genome shotgun (WGS) entry which is preliminary data.</text>
</comment>
<evidence type="ECO:0000313" key="5">
    <source>
        <dbReference type="Proteomes" id="UP000307217"/>
    </source>
</evidence>
<evidence type="ECO:0000313" key="2">
    <source>
        <dbReference type="EMBL" id="TMO68350.1"/>
    </source>
</evidence>
<keyword evidence="1" id="KW-0812">Transmembrane</keyword>
<name>A0A5S3V8Z1_9GAMM</name>
<gene>
    <name evidence="2" type="ORF">CWC19_09785</name>
    <name evidence="3" type="ORF">CWC20_05205</name>
</gene>
<dbReference type="RefSeq" id="WP_138591712.1">
    <property type="nucleotide sequence ID" value="NZ_PNBW01000024.1"/>
</dbReference>
<reference evidence="4 5" key="1">
    <citation type="submission" date="2018-01" db="EMBL/GenBank/DDBJ databases">
        <authorList>
            <person name="Paulsen S."/>
            <person name="Gram L.K."/>
        </authorList>
    </citation>
    <scope>NUCLEOTIDE SEQUENCE [LARGE SCALE GENOMIC DNA]</scope>
    <source>
        <strain evidence="2 5">S3790</strain>
        <strain evidence="3 4">S3895</strain>
    </source>
</reference>